<protein>
    <submittedName>
        <fullName evidence="2">Chorismate_bind domain-containing protein</fullName>
    </submittedName>
</protein>
<evidence type="ECO:0000313" key="2">
    <source>
        <dbReference type="EMBL" id="GAV67391.1"/>
    </source>
</evidence>
<dbReference type="SUPFAM" id="SSF56322">
    <property type="entry name" value="ADC synthase"/>
    <property type="match status" value="1"/>
</dbReference>
<accession>A0A1Q3BHE4</accession>
<dbReference type="AlphaFoldDB" id="A0A1Q3BHE4"/>
<dbReference type="InterPro" id="IPR005801">
    <property type="entry name" value="ADC_synthase"/>
</dbReference>
<proteinExistence type="predicted"/>
<gene>
    <name evidence="2" type="ORF">CFOL_v3_10897</name>
</gene>
<feature type="domain" description="Chorismate-utilising enzyme C-terminal" evidence="1">
    <location>
        <begin position="59"/>
        <end position="114"/>
    </location>
</feature>
<sequence>MHRPEAVTITVTVTAATVTADASIACAMSSILVTDHNRSKKRHSKETKAMQLQKFSMLEVNKIENRPLAGTVRRGKTTEEDQKLEAQLLNDPKECAELVMLVDLGQNDVGKVTGELLDNLTCWDALRCIACWNC</sequence>
<dbReference type="InterPro" id="IPR015890">
    <property type="entry name" value="Chorismate_C"/>
</dbReference>
<dbReference type="EMBL" id="BDDD01000542">
    <property type="protein sequence ID" value="GAV67391.1"/>
    <property type="molecule type" value="Genomic_DNA"/>
</dbReference>
<name>A0A1Q3BHE4_CEPFO</name>
<dbReference type="Gene3D" id="3.60.120.10">
    <property type="entry name" value="Anthranilate synthase"/>
    <property type="match status" value="1"/>
</dbReference>
<comment type="caution">
    <text evidence="2">The sequence shown here is derived from an EMBL/GenBank/DDBJ whole genome shotgun (WGS) entry which is preliminary data.</text>
</comment>
<keyword evidence="3" id="KW-1185">Reference proteome</keyword>
<organism evidence="2 3">
    <name type="scientific">Cephalotus follicularis</name>
    <name type="common">Albany pitcher plant</name>
    <dbReference type="NCBI Taxonomy" id="3775"/>
    <lineage>
        <taxon>Eukaryota</taxon>
        <taxon>Viridiplantae</taxon>
        <taxon>Streptophyta</taxon>
        <taxon>Embryophyta</taxon>
        <taxon>Tracheophyta</taxon>
        <taxon>Spermatophyta</taxon>
        <taxon>Magnoliopsida</taxon>
        <taxon>eudicotyledons</taxon>
        <taxon>Gunneridae</taxon>
        <taxon>Pentapetalae</taxon>
        <taxon>rosids</taxon>
        <taxon>fabids</taxon>
        <taxon>Oxalidales</taxon>
        <taxon>Cephalotaceae</taxon>
        <taxon>Cephalotus</taxon>
    </lineage>
</organism>
<evidence type="ECO:0000259" key="1">
    <source>
        <dbReference type="Pfam" id="PF00425"/>
    </source>
</evidence>
<reference evidence="3" key="1">
    <citation type="submission" date="2016-04" db="EMBL/GenBank/DDBJ databases">
        <title>Cephalotus genome sequencing.</title>
        <authorList>
            <person name="Fukushima K."/>
            <person name="Hasebe M."/>
            <person name="Fang X."/>
        </authorList>
    </citation>
    <scope>NUCLEOTIDE SEQUENCE [LARGE SCALE GENOMIC DNA]</scope>
    <source>
        <strain evidence="3">cv. St1</strain>
    </source>
</reference>
<dbReference type="PANTHER" id="PTHR11236:SF9">
    <property type="entry name" value="ANTHRANILATE SYNTHASE COMPONENT 1"/>
    <property type="match status" value="1"/>
</dbReference>
<dbReference type="GO" id="GO:0000162">
    <property type="term" value="P:L-tryptophan biosynthetic process"/>
    <property type="evidence" value="ECO:0007669"/>
    <property type="project" value="TreeGrafter"/>
</dbReference>
<dbReference type="InParanoid" id="A0A1Q3BHE4"/>
<evidence type="ECO:0000313" key="3">
    <source>
        <dbReference type="Proteomes" id="UP000187406"/>
    </source>
</evidence>
<dbReference type="InterPro" id="IPR019999">
    <property type="entry name" value="Anth_synth_I-like"/>
</dbReference>
<dbReference type="Proteomes" id="UP000187406">
    <property type="component" value="Unassembled WGS sequence"/>
</dbReference>
<dbReference type="PRINTS" id="PR00095">
    <property type="entry name" value="ANTSNTHASEI"/>
</dbReference>
<dbReference type="PANTHER" id="PTHR11236">
    <property type="entry name" value="AMINOBENZOATE/ANTHRANILATE SYNTHASE"/>
    <property type="match status" value="1"/>
</dbReference>
<dbReference type="OrthoDB" id="1865897at2759"/>
<dbReference type="STRING" id="3775.A0A1Q3BHE4"/>
<dbReference type="Pfam" id="PF00425">
    <property type="entry name" value="Chorismate_bind"/>
    <property type="match status" value="1"/>
</dbReference>